<sequence>MSSPHQAVKLPKEASPASELARYLSNNRESFTRRFTGAVHVVFHVPGCHLHVQFATMHPSLAQANCGKPQATEPQHEIVWAVFFLRRYTWNC</sequence>
<reference evidence="1 2" key="1">
    <citation type="submission" date="2017-04" db="EMBL/GenBank/DDBJ databases">
        <title>Genome Sequence of the Model Brown-Rot Fungus Postia placenta SB12.</title>
        <authorList>
            <consortium name="DOE Joint Genome Institute"/>
            <person name="Gaskell J."/>
            <person name="Kersten P."/>
            <person name="Larrondo L.F."/>
            <person name="Canessa P."/>
            <person name="Martinez D."/>
            <person name="Hibbett D."/>
            <person name="Schmoll M."/>
            <person name="Kubicek C.P."/>
            <person name="Martinez A.T."/>
            <person name="Yadav J."/>
            <person name="Master E."/>
            <person name="Magnuson J.K."/>
            <person name="James T."/>
            <person name="Yaver D."/>
            <person name="Berka R."/>
            <person name="Labutti K."/>
            <person name="Lipzen A."/>
            <person name="Aerts A."/>
            <person name="Barry K."/>
            <person name="Henrissat B."/>
            <person name="Blanchette R."/>
            <person name="Grigoriev I."/>
            <person name="Cullen D."/>
        </authorList>
    </citation>
    <scope>NUCLEOTIDE SEQUENCE [LARGE SCALE GENOMIC DNA]</scope>
    <source>
        <strain evidence="1 2">MAD-698-R-SB12</strain>
    </source>
</reference>
<organism evidence="1 2">
    <name type="scientific">Postia placenta MAD-698-R-SB12</name>
    <dbReference type="NCBI Taxonomy" id="670580"/>
    <lineage>
        <taxon>Eukaryota</taxon>
        <taxon>Fungi</taxon>
        <taxon>Dikarya</taxon>
        <taxon>Basidiomycota</taxon>
        <taxon>Agaricomycotina</taxon>
        <taxon>Agaricomycetes</taxon>
        <taxon>Polyporales</taxon>
        <taxon>Adustoporiaceae</taxon>
        <taxon>Rhodonia</taxon>
    </lineage>
</organism>
<proteinExistence type="predicted"/>
<keyword evidence="2" id="KW-1185">Reference proteome</keyword>
<accession>A0A1X6MUJ9</accession>
<dbReference type="AlphaFoldDB" id="A0A1X6MUJ9"/>
<dbReference type="Proteomes" id="UP000194127">
    <property type="component" value="Unassembled WGS sequence"/>
</dbReference>
<dbReference type="GeneID" id="36327088"/>
<dbReference type="RefSeq" id="XP_024336841.1">
    <property type="nucleotide sequence ID" value="XM_024482138.1"/>
</dbReference>
<evidence type="ECO:0000313" key="1">
    <source>
        <dbReference type="EMBL" id="OSX60047.1"/>
    </source>
</evidence>
<evidence type="ECO:0000313" key="2">
    <source>
        <dbReference type="Proteomes" id="UP000194127"/>
    </source>
</evidence>
<protein>
    <submittedName>
        <fullName evidence="1">Uncharacterized protein</fullName>
    </submittedName>
</protein>
<dbReference type="EMBL" id="KZ110601">
    <property type="protein sequence ID" value="OSX60047.1"/>
    <property type="molecule type" value="Genomic_DNA"/>
</dbReference>
<name>A0A1X6MUJ9_9APHY</name>
<gene>
    <name evidence="1" type="ORF">POSPLADRAFT_1067046</name>
</gene>